<accession>A0A4S8LNG3</accession>
<organism evidence="2 3">
    <name type="scientific">Dendrothele bispora (strain CBS 962.96)</name>
    <dbReference type="NCBI Taxonomy" id="1314807"/>
    <lineage>
        <taxon>Eukaryota</taxon>
        <taxon>Fungi</taxon>
        <taxon>Dikarya</taxon>
        <taxon>Basidiomycota</taxon>
        <taxon>Agaricomycotina</taxon>
        <taxon>Agaricomycetes</taxon>
        <taxon>Agaricomycetidae</taxon>
        <taxon>Agaricales</taxon>
        <taxon>Agaricales incertae sedis</taxon>
        <taxon>Dendrothele</taxon>
    </lineage>
</organism>
<evidence type="ECO:0000313" key="3">
    <source>
        <dbReference type="Proteomes" id="UP000297245"/>
    </source>
</evidence>
<evidence type="ECO:0000313" key="1">
    <source>
        <dbReference type="EMBL" id="THU87944.1"/>
    </source>
</evidence>
<name>A0A4S8LNG3_DENBC</name>
<sequence length="100" mass="11248">MPVAGSRFGRDSLSSQEKTRITMTVFFSDNLIIFSSYSTKFYIWLCQESGRPHQHLSPSPYYTSKIQTTETGTRTSPCRSSLCIAGREEASMSFCSRATL</sequence>
<evidence type="ECO:0000313" key="2">
    <source>
        <dbReference type="EMBL" id="THU90671.1"/>
    </source>
</evidence>
<dbReference type="AlphaFoldDB" id="A0A4S8LNG3"/>
<dbReference type="EMBL" id="ML179328">
    <property type="protein sequence ID" value="THU90671.1"/>
    <property type="molecule type" value="Genomic_DNA"/>
</dbReference>
<dbReference type="Proteomes" id="UP000297245">
    <property type="component" value="Unassembled WGS sequence"/>
</dbReference>
<proteinExistence type="predicted"/>
<gene>
    <name evidence="2" type="ORF">K435DRAFT_254712</name>
    <name evidence="1" type="ORF">K435DRAFT_324906</name>
</gene>
<keyword evidence="3" id="KW-1185">Reference proteome</keyword>
<dbReference type="EMBL" id="ML179428">
    <property type="protein sequence ID" value="THU87944.1"/>
    <property type="molecule type" value="Genomic_DNA"/>
</dbReference>
<reference evidence="2 3" key="1">
    <citation type="journal article" date="2019" name="Nat. Ecol. Evol.">
        <title>Megaphylogeny resolves global patterns of mushroom evolution.</title>
        <authorList>
            <person name="Varga T."/>
            <person name="Krizsan K."/>
            <person name="Foldi C."/>
            <person name="Dima B."/>
            <person name="Sanchez-Garcia M."/>
            <person name="Sanchez-Ramirez S."/>
            <person name="Szollosi G.J."/>
            <person name="Szarkandi J.G."/>
            <person name="Papp V."/>
            <person name="Albert L."/>
            <person name="Andreopoulos W."/>
            <person name="Angelini C."/>
            <person name="Antonin V."/>
            <person name="Barry K.W."/>
            <person name="Bougher N.L."/>
            <person name="Buchanan P."/>
            <person name="Buyck B."/>
            <person name="Bense V."/>
            <person name="Catcheside P."/>
            <person name="Chovatia M."/>
            <person name="Cooper J."/>
            <person name="Damon W."/>
            <person name="Desjardin D."/>
            <person name="Finy P."/>
            <person name="Geml J."/>
            <person name="Haridas S."/>
            <person name="Hughes K."/>
            <person name="Justo A."/>
            <person name="Karasinski D."/>
            <person name="Kautmanova I."/>
            <person name="Kiss B."/>
            <person name="Kocsube S."/>
            <person name="Kotiranta H."/>
            <person name="LaButti K.M."/>
            <person name="Lechner B.E."/>
            <person name="Liimatainen K."/>
            <person name="Lipzen A."/>
            <person name="Lukacs Z."/>
            <person name="Mihaltcheva S."/>
            <person name="Morgado L.N."/>
            <person name="Niskanen T."/>
            <person name="Noordeloos M.E."/>
            <person name="Ohm R.A."/>
            <person name="Ortiz-Santana B."/>
            <person name="Ovrebo C."/>
            <person name="Racz N."/>
            <person name="Riley R."/>
            <person name="Savchenko A."/>
            <person name="Shiryaev A."/>
            <person name="Soop K."/>
            <person name="Spirin V."/>
            <person name="Szebenyi C."/>
            <person name="Tomsovsky M."/>
            <person name="Tulloss R.E."/>
            <person name="Uehling J."/>
            <person name="Grigoriev I.V."/>
            <person name="Vagvolgyi C."/>
            <person name="Papp T."/>
            <person name="Martin F.M."/>
            <person name="Miettinen O."/>
            <person name="Hibbett D.S."/>
            <person name="Nagy L.G."/>
        </authorList>
    </citation>
    <scope>NUCLEOTIDE SEQUENCE [LARGE SCALE GENOMIC DNA]</scope>
    <source>
        <strain evidence="2 3">CBS 962.96</strain>
    </source>
</reference>
<protein>
    <submittedName>
        <fullName evidence="2">Uncharacterized protein</fullName>
    </submittedName>
</protein>